<dbReference type="Proteomes" id="UP000000849">
    <property type="component" value="Chromosome"/>
</dbReference>
<gene>
    <name evidence="1" type="ordered locus">Cfla_1423</name>
</gene>
<keyword evidence="2" id="KW-1185">Reference proteome</keyword>
<sequence>MTDGAAKQTGALVGFTFVNPEGWMGWEPGSGIRAVAREIASHLADVGSARDVTARSVELVNADSLGKNGIVAHNAVWVPDRRTGEVAAILDMVVISAPGGETAPEQRLARNLRRSFGWTTRIVEYAADTAHVPAGRMTIEQVLLRRFGERQVQAYLFLNVFPPGAVEAASLVFNTVHLDLVTEVARQGRMIAESLVLELGEIPGGRRQV</sequence>
<evidence type="ECO:0000313" key="1">
    <source>
        <dbReference type="EMBL" id="ADG74321.1"/>
    </source>
</evidence>
<reference evidence="1 2" key="1">
    <citation type="journal article" date="2010" name="Stand. Genomic Sci.">
        <title>Complete genome sequence of Cellulomonas flavigena type strain (134).</title>
        <authorList>
            <person name="Abt B."/>
            <person name="Foster B."/>
            <person name="Lapidus A."/>
            <person name="Clum A."/>
            <person name="Sun H."/>
            <person name="Pukall R."/>
            <person name="Lucas S."/>
            <person name="Glavina Del Rio T."/>
            <person name="Nolan M."/>
            <person name="Tice H."/>
            <person name="Cheng J.F."/>
            <person name="Pitluck S."/>
            <person name="Liolios K."/>
            <person name="Ivanova N."/>
            <person name="Mavromatis K."/>
            <person name="Ovchinnikova G."/>
            <person name="Pati A."/>
            <person name="Goodwin L."/>
            <person name="Chen A."/>
            <person name="Palaniappan K."/>
            <person name="Land M."/>
            <person name="Hauser L."/>
            <person name="Chang Y.J."/>
            <person name="Jeffries C.D."/>
            <person name="Rohde M."/>
            <person name="Goker M."/>
            <person name="Woyke T."/>
            <person name="Bristow J."/>
            <person name="Eisen J.A."/>
            <person name="Markowitz V."/>
            <person name="Hugenholtz P."/>
            <person name="Kyrpides N.C."/>
            <person name="Klenk H.P."/>
        </authorList>
    </citation>
    <scope>NUCLEOTIDE SEQUENCE [LARGE SCALE GENOMIC DNA]</scope>
    <source>
        <strain evidence="2">ATCC 482 / DSM 20109 / BCRC 11376 / JCM 18109 / NBRC 3775 / NCIMB 8073 / NRS 134</strain>
    </source>
</reference>
<dbReference type="AlphaFoldDB" id="D5UCK7"/>
<dbReference type="KEGG" id="cfl:Cfla_1423"/>
<accession>D5UCK7</accession>
<dbReference type="STRING" id="446466.Cfla_1423"/>
<organism evidence="1 2">
    <name type="scientific">Cellulomonas flavigena (strain ATCC 482 / DSM 20109 / BCRC 11376 / JCM 18109 / NBRC 3775 / NCIMB 8073 / NRS 134)</name>
    <dbReference type="NCBI Taxonomy" id="446466"/>
    <lineage>
        <taxon>Bacteria</taxon>
        <taxon>Bacillati</taxon>
        <taxon>Actinomycetota</taxon>
        <taxon>Actinomycetes</taxon>
        <taxon>Micrococcales</taxon>
        <taxon>Cellulomonadaceae</taxon>
        <taxon>Cellulomonas</taxon>
    </lineage>
</organism>
<proteinExistence type="predicted"/>
<protein>
    <submittedName>
        <fullName evidence="1">Uncharacterized protein</fullName>
    </submittedName>
</protein>
<name>D5UCK7_CELFN</name>
<evidence type="ECO:0000313" key="2">
    <source>
        <dbReference type="Proteomes" id="UP000000849"/>
    </source>
</evidence>
<dbReference type="EMBL" id="CP001964">
    <property type="protein sequence ID" value="ADG74321.1"/>
    <property type="molecule type" value="Genomic_DNA"/>
</dbReference>
<dbReference type="HOGENOM" id="CLU_1358422_0_0_11"/>